<feature type="compositionally biased region" description="Low complexity" evidence="2">
    <location>
        <begin position="128"/>
        <end position="137"/>
    </location>
</feature>
<dbReference type="Pfam" id="PF00076">
    <property type="entry name" value="RRM_1"/>
    <property type="match status" value="1"/>
</dbReference>
<feature type="compositionally biased region" description="Acidic residues" evidence="2">
    <location>
        <begin position="37"/>
        <end position="47"/>
    </location>
</feature>
<dbReference type="GO" id="GO:0003723">
    <property type="term" value="F:RNA binding"/>
    <property type="evidence" value="ECO:0007669"/>
    <property type="project" value="UniProtKB-UniRule"/>
</dbReference>
<dbReference type="AlphaFoldDB" id="A0A0E9N9E9"/>
<feature type="compositionally biased region" description="Polar residues" evidence="2">
    <location>
        <begin position="175"/>
        <end position="194"/>
    </location>
</feature>
<feature type="region of interest" description="Disordered" evidence="2">
    <location>
        <begin position="168"/>
        <end position="208"/>
    </location>
</feature>
<dbReference type="InterPro" id="IPR035979">
    <property type="entry name" value="RBD_domain_sf"/>
</dbReference>
<dbReference type="STRING" id="698492.A0A0E9N9E9"/>
<dbReference type="InterPro" id="IPR000504">
    <property type="entry name" value="RRM_dom"/>
</dbReference>
<evidence type="ECO:0000313" key="4">
    <source>
        <dbReference type="EMBL" id="GAO46439.1"/>
    </source>
</evidence>
<dbReference type="Proteomes" id="UP000033140">
    <property type="component" value="Unassembled WGS sequence"/>
</dbReference>
<dbReference type="OMA" id="YDEYDMI"/>
<feature type="compositionally biased region" description="Acidic residues" evidence="2">
    <location>
        <begin position="67"/>
        <end position="76"/>
    </location>
</feature>
<feature type="compositionally biased region" description="Basic and acidic residues" evidence="2">
    <location>
        <begin position="371"/>
        <end position="385"/>
    </location>
</feature>
<evidence type="ECO:0000259" key="3">
    <source>
        <dbReference type="PROSITE" id="PS50102"/>
    </source>
</evidence>
<keyword evidence="1" id="KW-0694">RNA-binding</keyword>
<accession>A0A0E9N9E9</accession>
<dbReference type="SMART" id="SM00360">
    <property type="entry name" value="RRM"/>
    <property type="match status" value="1"/>
</dbReference>
<feature type="compositionally biased region" description="Low complexity" evidence="2">
    <location>
        <begin position="351"/>
        <end position="369"/>
    </location>
</feature>
<proteinExistence type="predicted"/>
<dbReference type="PANTHER" id="PTHR23295:SF6">
    <property type="entry name" value="NEOSIN, ISOFORM A"/>
    <property type="match status" value="1"/>
</dbReference>
<sequence>MDVTDETTIQHQPSPQPESEPAVEQVSSPAASSDFSSADEDVSEDVPETVTAPAPAPAPTQSSAVELESEESDDDSSPGSDYDPEASLNLPTVDRNHNSATAPVPEAIASITTASAESTNLNNSAVAPAVATAESTSAPPPALPSTGIPSSVDLQSLLANISALPTTAPAPAVKPSQSPSATYRSPVQHNSSPSNDRRRTRSPQPDKSQLTVLYDKFLADEQHIMGSMYPDQMPPNARMFIGNLPDGTTKWELFTKFYKYGRMAQISIKPSYGFIQFLSGEDCKAAIDGEDGTAIHGKKLHLEVSKPPRPREEREREKKEKERARYGSRDRSISPRGRAPGRMTGAGNYGGYNHNARSPPRYGRSSRSPPRYRDERDRDYYDRRPRSPPRRGYRSPSPRGGPQFPLPRRHGRDVPEVQILVLDEADRNFVKFVDAAFAAQFRTHTLSLSPRLPVDEVIRQMVVEGVDAVVILNRNLQYRNKISLQCFDRRGGANVKFEEYADVDINVGVALVQRLKQAAAAVAAPPAMGYGMPPPVGYPPIAAPPVAAAPGANLANIISSLDPAALQNVIGALAKAQQPGAAPVAPGYPPAGLPAGFAMPGYPGAGAPGPGPATQGAPTQQVQDIMAQLARLQGRQCISTTKYNIFSLSSLLPHAMESL</sequence>
<feature type="compositionally biased region" description="Basic and acidic residues" evidence="2">
    <location>
        <begin position="300"/>
        <end position="333"/>
    </location>
</feature>
<dbReference type="Gene3D" id="3.30.70.330">
    <property type="match status" value="1"/>
</dbReference>
<dbReference type="PANTHER" id="PTHR23295">
    <property type="entry name" value="NUCLEAR RECEPTOR COACTIVATOR 5-RELATED"/>
    <property type="match status" value="1"/>
</dbReference>
<feature type="region of interest" description="Disordered" evidence="2">
    <location>
        <begin position="1"/>
        <end position="101"/>
    </location>
</feature>
<feature type="compositionally biased region" description="Polar residues" evidence="2">
    <location>
        <begin position="1"/>
        <end position="11"/>
    </location>
</feature>
<dbReference type="SUPFAM" id="SSF54928">
    <property type="entry name" value="RNA-binding domain, RBD"/>
    <property type="match status" value="1"/>
</dbReference>
<dbReference type="EMBL" id="BACD03000004">
    <property type="protein sequence ID" value="GAO46439.1"/>
    <property type="molecule type" value="Genomic_DNA"/>
</dbReference>
<comment type="caution">
    <text evidence="4">The sequence shown here is derived from an EMBL/GenBank/DDBJ whole genome shotgun (WGS) entry which is preliminary data.</text>
</comment>
<feature type="domain" description="RRM" evidence="3">
    <location>
        <begin position="237"/>
        <end position="307"/>
    </location>
</feature>
<evidence type="ECO:0000313" key="5">
    <source>
        <dbReference type="Proteomes" id="UP000033140"/>
    </source>
</evidence>
<keyword evidence="5" id="KW-1185">Reference proteome</keyword>
<gene>
    <name evidence="4" type="ORF">G7K_0670-t1</name>
</gene>
<organism evidence="4 5">
    <name type="scientific">Saitoella complicata (strain BCRC 22490 / CBS 7301 / JCM 7358 / NBRC 10748 / NRRL Y-17804)</name>
    <dbReference type="NCBI Taxonomy" id="698492"/>
    <lineage>
        <taxon>Eukaryota</taxon>
        <taxon>Fungi</taxon>
        <taxon>Dikarya</taxon>
        <taxon>Ascomycota</taxon>
        <taxon>Taphrinomycotina</taxon>
        <taxon>Taphrinomycotina incertae sedis</taxon>
        <taxon>Saitoella</taxon>
    </lineage>
</organism>
<feature type="region of interest" description="Disordered" evidence="2">
    <location>
        <begin position="297"/>
        <end position="410"/>
    </location>
</feature>
<protein>
    <recommendedName>
        <fullName evidence="3">RRM domain-containing protein</fullName>
    </recommendedName>
</protein>
<reference evidence="4 5" key="3">
    <citation type="journal article" date="2015" name="Genome Announc.">
        <title>Draft Genome Sequence of the Archiascomycetous Yeast Saitoella complicata.</title>
        <authorList>
            <person name="Yamauchi K."/>
            <person name="Kondo S."/>
            <person name="Hamamoto M."/>
            <person name="Takahashi Y."/>
            <person name="Ogura Y."/>
            <person name="Hayashi T."/>
            <person name="Nishida H."/>
        </authorList>
    </citation>
    <scope>NUCLEOTIDE SEQUENCE [LARGE SCALE GENOMIC DNA]</scope>
    <source>
        <strain evidence="4 5">NRRL Y-17804</strain>
    </source>
</reference>
<evidence type="ECO:0000256" key="2">
    <source>
        <dbReference type="SAM" id="MobiDB-lite"/>
    </source>
</evidence>
<dbReference type="InterPro" id="IPR052600">
    <property type="entry name" value="Nuc_rcpt_coact/corep"/>
</dbReference>
<dbReference type="InterPro" id="IPR012677">
    <property type="entry name" value="Nucleotide-bd_a/b_plait_sf"/>
</dbReference>
<dbReference type="PROSITE" id="PS50102">
    <property type="entry name" value="RRM"/>
    <property type="match status" value="1"/>
</dbReference>
<feature type="compositionally biased region" description="Low complexity" evidence="2">
    <location>
        <begin position="26"/>
        <end position="36"/>
    </location>
</feature>
<feature type="region of interest" description="Disordered" evidence="2">
    <location>
        <begin position="128"/>
        <end position="149"/>
    </location>
</feature>
<evidence type="ECO:0000256" key="1">
    <source>
        <dbReference type="PROSITE-ProRule" id="PRU00176"/>
    </source>
</evidence>
<reference evidence="4 5" key="2">
    <citation type="journal article" date="2014" name="J. Gen. Appl. Microbiol.">
        <title>The early diverging ascomycetous budding yeast Saitoella complicata has three histone deacetylases belonging to the Clr6, Hos2, and Rpd3 lineages.</title>
        <authorList>
            <person name="Nishida H."/>
            <person name="Matsumoto T."/>
            <person name="Kondo S."/>
            <person name="Hamamoto M."/>
            <person name="Yoshikawa H."/>
        </authorList>
    </citation>
    <scope>NUCLEOTIDE SEQUENCE [LARGE SCALE GENOMIC DNA]</scope>
    <source>
        <strain evidence="4 5">NRRL Y-17804</strain>
    </source>
</reference>
<reference evidence="4 5" key="1">
    <citation type="journal article" date="2011" name="J. Gen. Appl. Microbiol.">
        <title>Draft genome sequencing of the enigmatic yeast Saitoella complicata.</title>
        <authorList>
            <person name="Nishida H."/>
            <person name="Hamamoto M."/>
            <person name="Sugiyama J."/>
        </authorList>
    </citation>
    <scope>NUCLEOTIDE SEQUENCE [LARGE SCALE GENOMIC DNA]</scope>
    <source>
        <strain evidence="4 5">NRRL Y-17804</strain>
    </source>
</reference>
<name>A0A0E9N9E9_SAICN</name>